<accession>A0A7X0VII6</accession>
<dbReference type="Proteomes" id="UP000547209">
    <property type="component" value="Unassembled WGS sequence"/>
</dbReference>
<dbReference type="InterPro" id="IPR010982">
    <property type="entry name" value="Lambda_DNA-bd_dom_sf"/>
</dbReference>
<dbReference type="Pfam" id="PF00356">
    <property type="entry name" value="LacI"/>
    <property type="match status" value="1"/>
</dbReference>
<name>A0A7X0VII6_9BACL</name>
<dbReference type="InterPro" id="IPR046335">
    <property type="entry name" value="LacI/GalR-like_sensor"/>
</dbReference>
<dbReference type="InterPro" id="IPR001387">
    <property type="entry name" value="Cro/C1-type_HTH"/>
</dbReference>
<dbReference type="InterPro" id="IPR028082">
    <property type="entry name" value="Peripla_BP_I"/>
</dbReference>
<dbReference type="AlphaFoldDB" id="A0A7X0VII6"/>
<keyword evidence="7" id="KW-1185">Reference proteome</keyword>
<dbReference type="Gene3D" id="3.40.50.2300">
    <property type="match status" value="2"/>
</dbReference>
<proteinExistence type="predicted"/>
<evidence type="ECO:0000256" key="1">
    <source>
        <dbReference type="ARBA" id="ARBA00023015"/>
    </source>
</evidence>
<dbReference type="PROSITE" id="PS50943">
    <property type="entry name" value="HTH_CROC1"/>
    <property type="match status" value="1"/>
</dbReference>
<keyword evidence="3" id="KW-0804">Transcription</keyword>
<dbReference type="Pfam" id="PF13377">
    <property type="entry name" value="Peripla_BP_3"/>
    <property type="match status" value="1"/>
</dbReference>
<dbReference type="GO" id="GO:0003700">
    <property type="term" value="F:DNA-binding transcription factor activity"/>
    <property type="evidence" value="ECO:0007669"/>
    <property type="project" value="TreeGrafter"/>
</dbReference>
<dbReference type="Gene3D" id="1.10.260.40">
    <property type="entry name" value="lambda repressor-like DNA-binding domains"/>
    <property type="match status" value="1"/>
</dbReference>
<reference evidence="6 7" key="1">
    <citation type="submission" date="2020-08" db="EMBL/GenBank/DDBJ databases">
        <title>Cohnella phylogeny.</title>
        <authorList>
            <person name="Dunlap C."/>
        </authorList>
    </citation>
    <scope>NUCLEOTIDE SEQUENCE [LARGE SCALE GENOMIC DNA]</scope>
    <source>
        <strain evidence="6 7">DSM 28246</strain>
    </source>
</reference>
<dbReference type="CDD" id="cd01392">
    <property type="entry name" value="HTH_LacI"/>
    <property type="match status" value="1"/>
</dbReference>
<evidence type="ECO:0000256" key="3">
    <source>
        <dbReference type="ARBA" id="ARBA00023163"/>
    </source>
</evidence>
<dbReference type="GO" id="GO:0000976">
    <property type="term" value="F:transcription cis-regulatory region binding"/>
    <property type="evidence" value="ECO:0007669"/>
    <property type="project" value="TreeGrafter"/>
</dbReference>
<evidence type="ECO:0000313" key="6">
    <source>
        <dbReference type="EMBL" id="MBB6674996.1"/>
    </source>
</evidence>
<organism evidence="6 7">
    <name type="scientific">Cohnella nanjingensis</name>
    <dbReference type="NCBI Taxonomy" id="1387779"/>
    <lineage>
        <taxon>Bacteria</taxon>
        <taxon>Bacillati</taxon>
        <taxon>Bacillota</taxon>
        <taxon>Bacilli</taxon>
        <taxon>Bacillales</taxon>
        <taxon>Paenibacillaceae</taxon>
        <taxon>Cohnella</taxon>
    </lineage>
</organism>
<evidence type="ECO:0000259" key="4">
    <source>
        <dbReference type="PROSITE" id="PS50932"/>
    </source>
</evidence>
<dbReference type="SUPFAM" id="SSF47413">
    <property type="entry name" value="lambda repressor-like DNA-binding domains"/>
    <property type="match status" value="1"/>
</dbReference>
<dbReference type="PROSITE" id="PS50932">
    <property type="entry name" value="HTH_LACI_2"/>
    <property type="match status" value="1"/>
</dbReference>
<keyword evidence="2 6" id="KW-0238">DNA-binding</keyword>
<comment type="caution">
    <text evidence="6">The sequence shown here is derived from an EMBL/GenBank/DDBJ whole genome shotgun (WGS) entry which is preliminary data.</text>
</comment>
<dbReference type="SMART" id="SM00354">
    <property type="entry name" value="HTH_LACI"/>
    <property type="match status" value="1"/>
</dbReference>
<feature type="domain" description="HTH lacI-type" evidence="4">
    <location>
        <begin position="10"/>
        <end position="60"/>
    </location>
</feature>
<dbReference type="InterPro" id="IPR000843">
    <property type="entry name" value="HTH_LacI"/>
</dbReference>
<gene>
    <name evidence="6" type="ORF">H7C19_30475</name>
</gene>
<dbReference type="PANTHER" id="PTHR30146">
    <property type="entry name" value="LACI-RELATED TRANSCRIPTIONAL REPRESSOR"/>
    <property type="match status" value="1"/>
</dbReference>
<protein>
    <submittedName>
        <fullName evidence="6">LacI family DNA-binding transcriptional regulator</fullName>
    </submittedName>
</protein>
<dbReference type="CDD" id="cd06267">
    <property type="entry name" value="PBP1_LacI_sugar_binding-like"/>
    <property type="match status" value="1"/>
</dbReference>
<dbReference type="EMBL" id="JACJVP010000060">
    <property type="protein sequence ID" value="MBB6674996.1"/>
    <property type="molecule type" value="Genomic_DNA"/>
</dbReference>
<evidence type="ECO:0000256" key="2">
    <source>
        <dbReference type="ARBA" id="ARBA00023125"/>
    </source>
</evidence>
<dbReference type="PANTHER" id="PTHR30146:SF109">
    <property type="entry name" value="HTH-TYPE TRANSCRIPTIONAL REGULATOR GALS"/>
    <property type="match status" value="1"/>
</dbReference>
<feature type="domain" description="HTH cro/C1-type" evidence="5">
    <location>
        <begin position="10"/>
        <end position="50"/>
    </location>
</feature>
<sequence length="347" mass="38584">MKKPEINSVEIARLAGVSRSTVSRVINNYANVPPETRAKVMKVIEQYNYVPNLSAQVLAGKRTRTIGLFMIEAGHVSRDMLSNLLLASVIENASAQGYYVLTYIIRGTDDAETIRNVKDIFYQRRIDGGIFIGAANREPFIEALIAEGFTVGIVDQELPRDVEPNRIVVNFDNDRGMMMAIGHLAQLNHRDIGVVNGDMKRFSGPNKYEGFEAAMRHYGLPIQEKWVLPGGFSEESGYEALQVFLRSGTPLPTAMIMANDSVAFGAIRALHEAGRSVPGDLSVIGFDDHALSSRFTPALTTVKVDFAEMMRQLTAFVIRHIENASESGPVRYWVHSHLIVRDSCRRL</sequence>
<keyword evidence="1" id="KW-0805">Transcription regulation</keyword>
<evidence type="ECO:0000259" key="5">
    <source>
        <dbReference type="PROSITE" id="PS50943"/>
    </source>
</evidence>
<evidence type="ECO:0000313" key="7">
    <source>
        <dbReference type="Proteomes" id="UP000547209"/>
    </source>
</evidence>
<dbReference type="SUPFAM" id="SSF53822">
    <property type="entry name" value="Periplasmic binding protein-like I"/>
    <property type="match status" value="1"/>
</dbReference>